<dbReference type="EMBL" id="JACOIJ010000030">
    <property type="protein sequence ID" value="MBD1430520.1"/>
    <property type="molecule type" value="Genomic_DNA"/>
</dbReference>
<feature type="region of interest" description="Disordered" evidence="1">
    <location>
        <begin position="21"/>
        <end position="119"/>
    </location>
</feature>
<keyword evidence="3" id="KW-1185">Reference proteome</keyword>
<evidence type="ECO:0000256" key="1">
    <source>
        <dbReference type="SAM" id="MobiDB-lite"/>
    </source>
</evidence>
<feature type="compositionally biased region" description="Acidic residues" evidence="1">
    <location>
        <begin position="61"/>
        <end position="119"/>
    </location>
</feature>
<dbReference type="Proteomes" id="UP000651271">
    <property type="component" value="Unassembled WGS sequence"/>
</dbReference>
<sequence length="119" mass="13441">METQRLSAAAGQGPIVCIIIDSNPGTIDKDDNERDREEQQINQTGVSDDTIPAGEEQNMPDPEEYEERQGDEDLNDIPMEEPVPDIDEIEEDDIDDLDLDEDEEVQDPLEDDVQNDEII</sequence>
<organism evidence="2 3">
    <name type="scientific">Sphingobacterium litopenaei</name>
    <dbReference type="NCBI Taxonomy" id="2763500"/>
    <lineage>
        <taxon>Bacteria</taxon>
        <taxon>Pseudomonadati</taxon>
        <taxon>Bacteroidota</taxon>
        <taxon>Sphingobacteriia</taxon>
        <taxon>Sphingobacteriales</taxon>
        <taxon>Sphingobacteriaceae</taxon>
        <taxon>Sphingobacterium</taxon>
    </lineage>
</organism>
<comment type="caution">
    <text evidence="2">The sequence shown here is derived from an EMBL/GenBank/DDBJ whole genome shotgun (WGS) entry which is preliminary data.</text>
</comment>
<name>A0ABR7YGW5_9SPHI</name>
<gene>
    <name evidence="2" type="ORF">H8B04_13270</name>
</gene>
<protein>
    <submittedName>
        <fullName evidence="2">Uncharacterized protein</fullName>
    </submittedName>
</protein>
<reference evidence="2 3" key="1">
    <citation type="submission" date="2020-08" db="EMBL/GenBank/DDBJ databases">
        <title>Sphingobacterium sp. DN04309 isolated from aquaculture water.</title>
        <authorList>
            <person name="Zhang M."/>
        </authorList>
    </citation>
    <scope>NUCLEOTIDE SEQUENCE [LARGE SCALE GENOMIC DNA]</scope>
    <source>
        <strain evidence="2 3">DN04309</strain>
    </source>
</reference>
<evidence type="ECO:0000313" key="3">
    <source>
        <dbReference type="Proteomes" id="UP000651271"/>
    </source>
</evidence>
<proteinExistence type="predicted"/>
<evidence type="ECO:0000313" key="2">
    <source>
        <dbReference type="EMBL" id="MBD1430520.1"/>
    </source>
</evidence>
<accession>A0ABR7YGW5</accession>
<dbReference type="RefSeq" id="WP_190302652.1">
    <property type="nucleotide sequence ID" value="NZ_JACOIJ010000030.1"/>
</dbReference>
<feature type="compositionally biased region" description="Basic and acidic residues" evidence="1">
    <location>
        <begin position="27"/>
        <end position="39"/>
    </location>
</feature>